<proteinExistence type="predicted"/>
<dbReference type="GeneID" id="31251674"/>
<dbReference type="AlphaFoldDB" id="A0A1S0UKI2"/>
<gene>
    <name evidence="2" type="ORF">LOAG_17480</name>
</gene>
<dbReference type="EMBL" id="JH712145">
    <property type="protein sequence ID" value="EJD75367.1"/>
    <property type="molecule type" value="Genomic_DNA"/>
</dbReference>
<dbReference type="OrthoDB" id="5875717at2759"/>
<dbReference type="CTD" id="31251674"/>
<reference evidence="2" key="1">
    <citation type="submission" date="2012-04" db="EMBL/GenBank/DDBJ databases">
        <title>The Genome Sequence of Loa loa.</title>
        <authorList>
            <consortium name="The Broad Institute Genome Sequencing Platform"/>
            <consortium name="Broad Institute Genome Sequencing Center for Infectious Disease"/>
            <person name="Nutman T.B."/>
            <person name="Fink D.L."/>
            <person name="Russ C."/>
            <person name="Young S."/>
            <person name="Zeng Q."/>
            <person name="Gargeya S."/>
            <person name="Alvarado L."/>
            <person name="Berlin A."/>
            <person name="Chapman S.B."/>
            <person name="Chen Z."/>
            <person name="Freedman E."/>
            <person name="Gellesch M."/>
            <person name="Goldberg J."/>
            <person name="Griggs A."/>
            <person name="Gujja S."/>
            <person name="Heilman E.R."/>
            <person name="Heiman D."/>
            <person name="Howarth C."/>
            <person name="Mehta T."/>
            <person name="Neiman D."/>
            <person name="Pearson M."/>
            <person name="Roberts A."/>
            <person name="Saif S."/>
            <person name="Shea T."/>
            <person name="Shenoy N."/>
            <person name="Sisk P."/>
            <person name="Stolte C."/>
            <person name="Sykes S."/>
            <person name="White J."/>
            <person name="Yandava C."/>
            <person name="Haas B."/>
            <person name="Henn M.R."/>
            <person name="Nusbaum C."/>
            <person name="Birren B."/>
        </authorList>
    </citation>
    <scope>NUCLEOTIDE SEQUENCE [LARGE SCALE GENOMIC DNA]</scope>
</reference>
<feature type="compositionally biased region" description="Low complexity" evidence="1">
    <location>
        <begin position="126"/>
        <end position="141"/>
    </location>
</feature>
<evidence type="ECO:0000313" key="2">
    <source>
        <dbReference type="EMBL" id="EJD75367.1"/>
    </source>
</evidence>
<feature type="region of interest" description="Disordered" evidence="1">
    <location>
        <begin position="94"/>
        <end position="113"/>
    </location>
</feature>
<accession>A0A1S0UKI2</accession>
<evidence type="ECO:0000256" key="1">
    <source>
        <dbReference type="SAM" id="MobiDB-lite"/>
    </source>
</evidence>
<name>A0A1S0UKI2_LOALO</name>
<organism evidence="2">
    <name type="scientific">Loa loa</name>
    <name type="common">Eye worm</name>
    <name type="synonym">Filaria loa</name>
    <dbReference type="NCBI Taxonomy" id="7209"/>
    <lineage>
        <taxon>Eukaryota</taxon>
        <taxon>Metazoa</taxon>
        <taxon>Ecdysozoa</taxon>
        <taxon>Nematoda</taxon>
        <taxon>Chromadorea</taxon>
        <taxon>Rhabditida</taxon>
        <taxon>Spirurina</taxon>
        <taxon>Spiruromorpha</taxon>
        <taxon>Filarioidea</taxon>
        <taxon>Onchocercidae</taxon>
        <taxon>Loa</taxon>
    </lineage>
</organism>
<protein>
    <submittedName>
        <fullName evidence="2">Uncharacterized protein</fullName>
    </submittedName>
</protein>
<feature type="region of interest" description="Disordered" evidence="1">
    <location>
        <begin position="126"/>
        <end position="153"/>
    </location>
</feature>
<feature type="compositionally biased region" description="Basic and acidic residues" evidence="1">
    <location>
        <begin position="99"/>
        <end position="109"/>
    </location>
</feature>
<dbReference type="RefSeq" id="XP_020306238.1">
    <property type="nucleotide sequence ID" value="XM_020450141.1"/>
</dbReference>
<dbReference type="InParanoid" id="A0A1S0UKI2"/>
<dbReference type="KEGG" id="loa:LOAG_17480"/>
<sequence length="279" mass="31835">MADISYVLIIAQIRRAVGIPEKVQPLPGQRLRDCLDHRLRQRGLVPSAVLFFVENSRTPLPDNCDANFLTGQRIVARVRKGMTRFGRSRTQQSLDIDINDTKPIRKNSDDSVSSWRSSLVNSKMLSRSRGNNLSSLHSGSGCQDYEPRTRKNSPTSQSILLNIALDEPSCSEDLSATALQDDSGISGTRRLRNIAATSRRSLFFGKDKAEMLSRLTLMKDEMQKPVPMFELEPHWTNIVRDSEELSKHAYEQQEAIWEFVTTEHRYLQANYLFDINLFF</sequence>